<evidence type="ECO:0000313" key="2">
    <source>
        <dbReference type="EMBL" id="SMC66153.1"/>
    </source>
</evidence>
<accession>A0A1W2AZL7</accession>
<dbReference type="RefSeq" id="WP_144008886.1">
    <property type="nucleotide sequence ID" value="NZ_FWXT01000001.1"/>
</dbReference>
<evidence type="ECO:0000256" key="1">
    <source>
        <dbReference type="SAM" id="SignalP"/>
    </source>
</evidence>
<organism evidence="2 3">
    <name type="scientific">Pedobacter africanus</name>
    <dbReference type="NCBI Taxonomy" id="151894"/>
    <lineage>
        <taxon>Bacteria</taxon>
        <taxon>Pseudomonadati</taxon>
        <taxon>Bacteroidota</taxon>
        <taxon>Sphingobacteriia</taxon>
        <taxon>Sphingobacteriales</taxon>
        <taxon>Sphingobacteriaceae</taxon>
        <taxon>Pedobacter</taxon>
    </lineage>
</organism>
<sequence>MKRIKVITLVLLLMLQLNVCKQSGPITKIDFDQNLKSLGIDKNSSNANQPIDLCKVVNVDWDLIWIIPPYTTAASLKAIDAENFSEIEDKVLAASDADWFQQLVVVKQNKVVAYGEIALLPLDSTKARRSEGSLVSITKQDCTPNAGLAR</sequence>
<dbReference type="Proteomes" id="UP000192756">
    <property type="component" value="Unassembled WGS sequence"/>
</dbReference>
<reference evidence="3" key="1">
    <citation type="submission" date="2017-04" db="EMBL/GenBank/DDBJ databases">
        <authorList>
            <person name="Varghese N."/>
            <person name="Submissions S."/>
        </authorList>
    </citation>
    <scope>NUCLEOTIDE SEQUENCE [LARGE SCALE GENOMIC DNA]</scope>
    <source>
        <strain evidence="3">DSM 12126</strain>
    </source>
</reference>
<keyword evidence="1" id="KW-0732">Signal</keyword>
<gene>
    <name evidence="2" type="ORF">SAMN04488524_1794</name>
</gene>
<keyword evidence="3" id="KW-1185">Reference proteome</keyword>
<name>A0A1W2AZL7_9SPHI</name>
<dbReference type="EMBL" id="FWXT01000001">
    <property type="protein sequence ID" value="SMC66153.1"/>
    <property type="molecule type" value="Genomic_DNA"/>
</dbReference>
<protein>
    <submittedName>
        <fullName evidence="2">Uncharacterized protein</fullName>
    </submittedName>
</protein>
<proteinExistence type="predicted"/>
<feature type="signal peptide" evidence="1">
    <location>
        <begin position="1"/>
        <end position="21"/>
    </location>
</feature>
<dbReference type="AlphaFoldDB" id="A0A1W2AZL7"/>
<feature type="chain" id="PRO_5012754680" evidence="1">
    <location>
        <begin position="22"/>
        <end position="150"/>
    </location>
</feature>
<evidence type="ECO:0000313" key="3">
    <source>
        <dbReference type="Proteomes" id="UP000192756"/>
    </source>
</evidence>